<protein>
    <submittedName>
        <fullName evidence="1">Uncharacterized protein</fullName>
    </submittedName>
</protein>
<organism evidence="1 2">
    <name type="scientific">Arthrobacter phage vB_ArtM-ArV1</name>
    <dbReference type="NCBI Taxonomy" id="1566993"/>
    <lineage>
        <taxon>Viruses</taxon>
        <taxon>Duplodnaviria</taxon>
        <taxon>Heunggongvirae</taxon>
        <taxon>Uroviricota</taxon>
        <taxon>Caudoviricetes</taxon>
        <taxon>Klausavirus</taxon>
        <taxon>Klausavirus ArV1</taxon>
    </lineage>
</organism>
<dbReference type="EMBL" id="KM879463">
    <property type="protein sequence ID" value="AIZ01754.1"/>
    <property type="molecule type" value="Genomic_DNA"/>
</dbReference>
<sequence length="119" mass="13613">MSNPVDFLKARLDEEEQTALKALTIDKGQPIPKDAEYSYSMDVHGYESFATEAQSKIVDTWNPIRVLAEVKAKREALAHYESMDWTVEPSGEQQYAAKFVTFMVNVYADHPDFHPGWKD</sequence>
<dbReference type="KEGG" id="vg:23680907"/>
<dbReference type="Pfam" id="PF19730">
    <property type="entry name" value="DUF6221"/>
    <property type="match status" value="1"/>
</dbReference>
<gene>
    <name evidence="1" type="ORF">ArV1_066</name>
</gene>
<evidence type="ECO:0000313" key="2">
    <source>
        <dbReference type="Proteomes" id="UP000031071"/>
    </source>
</evidence>
<name>A0A0A7HEU5_9CAUD</name>
<proteinExistence type="predicted"/>
<dbReference type="Proteomes" id="UP000031071">
    <property type="component" value="Segment"/>
</dbReference>
<dbReference type="RefSeq" id="YP_009126100.1">
    <property type="nucleotide sequence ID" value="NC_026606.1"/>
</dbReference>
<reference evidence="1 2" key="1">
    <citation type="submission" date="2014-10" db="EMBL/GenBank/DDBJ databases">
        <title>Genome of vB_ArtM-ArV1 - first myovirus infecting Arthrobacter sp.</title>
        <authorList>
            <person name="Simoliunas E."/>
            <person name="Kaliniene L."/>
            <person name="Stasilo M."/>
            <person name="Meskys R."/>
        </authorList>
    </citation>
    <scope>NUCLEOTIDE SEQUENCE [LARGE SCALE GENOMIC DNA]</scope>
</reference>
<accession>A0A0A7HEU5</accession>
<evidence type="ECO:0000313" key="1">
    <source>
        <dbReference type="EMBL" id="AIZ01754.1"/>
    </source>
</evidence>
<dbReference type="InterPro" id="IPR046193">
    <property type="entry name" value="DUF6221"/>
</dbReference>
<keyword evidence="2" id="KW-1185">Reference proteome</keyword>
<dbReference type="GeneID" id="23680907"/>